<feature type="region of interest" description="Disordered" evidence="1">
    <location>
        <begin position="55"/>
        <end position="74"/>
    </location>
</feature>
<evidence type="ECO:0000256" key="1">
    <source>
        <dbReference type="SAM" id="MobiDB-lite"/>
    </source>
</evidence>
<gene>
    <name evidence="2" type="ORF">ENH_00034290</name>
</gene>
<organism evidence="2 3">
    <name type="scientific">Eimeria necatrix</name>
    <dbReference type="NCBI Taxonomy" id="51315"/>
    <lineage>
        <taxon>Eukaryota</taxon>
        <taxon>Sar</taxon>
        <taxon>Alveolata</taxon>
        <taxon>Apicomplexa</taxon>
        <taxon>Conoidasida</taxon>
        <taxon>Coccidia</taxon>
        <taxon>Eucoccidiorida</taxon>
        <taxon>Eimeriorina</taxon>
        <taxon>Eimeriidae</taxon>
        <taxon>Eimeria</taxon>
    </lineage>
</organism>
<dbReference type="OrthoDB" id="346771at2759"/>
<dbReference type="VEuPathDB" id="ToxoDB:ENH_00034290"/>
<feature type="compositionally biased region" description="Basic and acidic residues" evidence="1">
    <location>
        <begin position="389"/>
        <end position="406"/>
    </location>
</feature>
<name>U6MKU6_9EIME</name>
<dbReference type="EMBL" id="HG722695">
    <property type="protein sequence ID" value="CDJ63064.1"/>
    <property type="molecule type" value="Genomic_DNA"/>
</dbReference>
<proteinExistence type="predicted"/>
<dbReference type="AlphaFoldDB" id="U6MKU6"/>
<protein>
    <submittedName>
        <fullName evidence="2">Uncharacterized protein</fullName>
    </submittedName>
</protein>
<dbReference type="Proteomes" id="UP000030754">
    <property type="component" value="Unassembled WGS sequence"/>
</dbReference>
<reference evidence="2" key="2">
    <citation type="submission" date="2013-10" db="EMBL/GenBank/DDBJ databases">
        <authorList>
            <person name="Aslett M."/>
        </authorList>
    </citation>
    <scope>NUCLEOTIDE SEQUENCE [LARGE SCALE GENOMIC DNA]</scope>
    <source>
        <strain evidence="2">Houghton</strain>
    </source>
</reference>
<dbReference type="GeneID" id="25473593"/>
<evidence type="ECO:0000313" key="2">
    <source>
        <dbReference type="EMBL" id="CDJ63064.1"/>
    </source>
</evidence>
<feature type="region of interest" description="Disordered" evidence="1">
    <location>
        <begin position="337"/>
        <end position="365"/>
    </location>
</feature>
<accession>U6MKU6</accession>
<sequence length="750" mass="77147">MASVMDGQSHSSPKSTYRDGVTSSDHHGLGGSYLKTEGNAASLDAREEAVTLKEACGTSTTADSPPGCSPLGPTLAASTVEGEDVRQRMVPMSSMPSSNPTEELTLPGPPLLASASCVGDDLALDAVAAAAATVAVEAMSKLQEPQESRTAELLENSARVASSVWKSARMTATTAAAVTASRVATTDFSALSEATAKPLRAAAEYVGLSSYLGSCTAVEKDKRDGKHSEGGATLAVEGAPEHAGSADGSTFSGNVPAPVGKEGVASYSWSLGSFRLPALPLCFCAPNAGRDKPLSCTVAVAVADAETELEGSDAEAAAAEYMTASASACIRNVNAGASTEEQGRPQTETPFEAGDSSDTPGTPKVVESVEEHSLHVAGGFVAGRNKKGHSGDREEVRNCGGHDDRVGATNGSLHEMRDNESQEVHVKDVNEKPPEVATRTVPDKLQREAQHQKQTVWASLRSTLADSSRRSVEVAQQVAGTAASAASVANKALDALVLPLFGACMTPQARADGGSSGLAESSPEQARSRVDPSVNQPQVQSGGDRAQSDQPSPGESGPSSSGLLSELQRRQQALAEAVRDRSINFVQHSVALTASSNLSEARYHLAEIVDTGGPEVSGVWAGVKVGLGIATLASGHLILGGAMVAVATSSLGSALLWGRHRQEVYEIMRGDYPEGGERYQSSEASYNEEGAEAESGTLTSAKSSATSLHQTSASTASRVADEAALADNDNCLTTEATAASGFAITAHRDQ</sequence>
<dbReference type="RefSeq" id="XP_013440426.1">
    <property type="nucleotide sequence ID" value="XM_013584972.1"/>
</dbReference>
<feature type="compositionally biased region" description="Polar residues" evidence="1">
    <location>
        <begin position="337"/>
        <end position="349"/>
    </location>
</feature>
<feature type="region of interest" description="Disordered" evidence="1">
    <location>
        <begin position="672"/>
        <end position="718"/>
    </location>
</feature>
<feature type="region of interest" description="Disordered" evidence="1">
    <location>
        <begin position="1"/>
        <end position="35"/>
    </location>
</feature>
<feature type="compositionally biased region" description="Low complexity" evidence="1">
    <location>
        <begin position="551"/>
        <end position="566"/>
    </location>
</feature>
<reference evidence="2" key="1">
    <citation type="submission" date="2013-10" db="EMBL/GenBank/DDBJ databases">
        <title>Genomic analysis of the causative agents of coccidiosis in chickens.</title>
        <authorList>
            <person name="Reid A.J."/>
            <person name="Blake D."/>
            <person name="Billington K."/>
            <person name="Browne H."/>
            <person name="Dunn M."/>
            <person name="Hung S."/>
            <person name="Kawahara F."/>
            <person name="Miranda-Saavedra D."/>
            <person name="Mourier T."/>
            <person name="Nagra H."/>
            <person name="Otto T.D."/>
            <person name="Rawlings N."/>
            <person name="Sanchez A."/>
            <person name="Sanders M."/>
            <person name="Subramaniam C."/>
            <person name="Tay Y."/>
            <person name="Dear P."/>
            <person name="Doerig C."/>
            <person name="Gruber A."/>
            <person name="Parkinson J."/>
            <person name="Shirley M."/>
            <person name="Wan K.L."/>
            <person name="Berriman M."/>
            <person name="Tomley F."/>
            <person name="Pain A."/>
        </authorList>
    </citation>
    <scope>NUCLEOTIDE SEQUENCE [LARGE SCALE GENOMIC DNA]</scope>
    <source>
        <strain evidence="2">Houghton</strain>
    </source>
</reference>
<feature type="region of interest" description="Disordered" evidence="1">
    <location>
        <begin position="380"/>
        <end position="412"/>
    </location>
</feature>
<feature type="compositionally biased region" description="Polar residues" evidence="1">
    <location>
        <begin position="1"/>
        <end position="15"/>
    </location>
</feature>
<evidence type="ECO:0000313" key="3">
    <source>
        <dbReference type="Proteomes" id="UP000030754"/>
    </source>
</evidence>
<keyword evidence="3" id="KW-1185">Reference proteome</keyword>
<feature type="compositionally biased region" description="Low complexity" evidence="1">
    <location>
        <begin position="695"/>
        <end position="708"/>
    </location>
</feature>
<feature type="region of interest" description="Disordered" evidence="1">
    <location>
        <begin position="509"/>
        <end position="566"/>
    </location>
</feature>